<proteinExistence type="predicted"/>
<feature type="domain" description="Integrase catalytic" evidence="1">
    <location>
        <begin position="1"/>
        <end position="134"/>
    </location>
</feature>
<accession>A0ABS3EG21</accession>
<dbReference type="InterPro" id="IPR012337">
    <property type="entry name" value="RNaseH-like_sf"/>
</dbReference>
<dbReference type="SUPFAM" id="SSF53098">
    <property type="entry name" value="Ribonuclease H-like"/>
    <property type="match status" value="1"/>
</dbReference>
<name>A0ABS3EG21_9HYPH</name>
<comment type="caution">
    <text evidence="2">The sequence shown here is derived from an EMBL/GenBank/DDBJ whole genome shotgun (WGS) entry which is preliminary data.</text>
</comment>
<dbReference type="InterPro" id="IPR036397">
    <property type="entry name" value="RNaseH_sf"/>
</dbReference>
<sequence length="409" mass="45535">MTNMASTRGATDGFGKPIYFVVDNGRENVGVSFQVMCERAGIGLIFAPKGTPQYKASVERFFGILNEHLWHRLPGGILKKPDGMKELELKPQEDTVLSIEEVYPRLWRTIVTMHHVEVHEGIGMAPARKWKLGIERHGRPMVDDIATLDVSLGQTVTCMITPQGIKLDGQIFHHPEIISGLINDLAAFGSAISYRHKVPKRHSIECAAVKHQEDCSYIDVWNPKRKCFVTVPNKFPDYSRMLSWAIAKRIREFADARNLEFHSDVEMMAARDAHYATLVPSIEGKPVKKSRKDARALEAERRRLVAGSLVEEKFVTPSASGSKSHEVPTAYPAKERKGPALPVKGPVLGARKAAQTRARNAQKVNTSTKPKSSFEYFPDPVKPLTTVEDLGMFVIPDADDALAAIQHLL</sequence>
<dbReference type="PROSITE" id="PS50994">
    <property type="entry name" value="INTEGRASE"/>
    <property type="match status" value="1"/>
</dbReference>
<dbReference type="Proteomes" id="UP000664699">
    <property type="component" value="Unassembled WGS sequence"/>
</dbReference>
<reference evidence="2 3" key="1">
    <citation type="submission" date="2021-03" db="EMBL/GenBank/DDBJ databases">
        <title>Whole genome sequence of Agrobacterium sp. strain Rnr.</title>
        <authorList>
            <person name="Mafakheri H."/>
            <person name="Taghavi S.M."/>
            <person name="Nemanja K."/>
            <person name="Osdaghi E."/>
        </authorList>
    </citation>
    <scope>NUCLEOTIDE SEQUENCE [LARGE SCALE GENOMIC DNA]</scope>
    <source>
        <strain evidence="2 3">Rnr</strain>
    </source>
</reference>
<dbReference type="RefSeq" id="WP_207133887.1">
    <property type="nucleotide sequence ID" value="NZ_JAFLNA010000004.1"/>
</dbReference>
<dbReference type="Gene3D" id="3.30.420.10">
    <property type="entry name" value="Ribonuclease H-like superfamily/Ribonuclease H"/>
    <property type="match status" value="1"/>
</dbReference>
<gene>
    <name evidence="2" type="ORF">JZX89_09180</name>
</gene>
<dbReference type="EMBL" id="JAFLNA010000004">
    <property type="protein sequence ID" value="MBO0130920.1"/>
    <property type="molecule type" value="Genomic_DNA"/>
</dbReference>
<evidence type="ECO:0000313" key="3">
    <source>
        <dbReference type="Proteomes" id="UP000664699"/>
    </source>
</evidence>
<protein>
    <submittedName>
        <fullName evidence="2">Transposase family protein</fullName>
    </submittedName>
</protein>
<evidence type="ECO:0000313" key="2">
    <source>
        <dbReference type="EMBL" id="MBO0130920.1"/>
    </source>
</evidence>
<dbReference type="InterPro" id="IPR001584">
    <property type="entry name" value="Integrase_cat-core"/>
</dbReference>
<keyword evidence="3" id="KW-1185">Reference proteome</keyword>
<evidence type="ECO:0000259" key="1">
    <source>
        <dbReference type="PROSITE" id="PS50994"/>
    </source>
</evidence>
<organism evidence="2 3">
    <name type="scientific">Agrobacterium burrii</name>
    <dbReference type="NCBI Taxonomy" id="2815339"/>
    <lineage>
        <taxon>Bacteria</taxon>
        <taxon>Pseudomonadati</taxon>
        <taxon>Pseudomonadota</taxon>
        <taxon>Alphaproteobacteria</taxon>
        <taxon>Hyphomicrobiales</taxon>
        <taxon>Rhizobiaceae</taxon>
        <taxon>Rhizobium/Agrobacterium group</taxon>
        <taxon>Agrobacterium</taxon>
        <taxon>Agrobacterium tumefaciens complex</taxon>
    </lineage>
</organism>